<feature type="compositionally biased region" description="Basic and acidic residues" evidence="1">
    <location>
        <begin position="37"/>
        <end position="46"/>
    </location>
</feature>
<sequence>MDYRCFGSSNYIQPVYSIDDSNFIAHCISNRFLYDEKSGSETDWKESGTYGSTDELR</sequence>
<name>A0ABP7E855_9STAP</name>
<evidence type="ECO:0000313" key="2">
    <source>
        <dbReference type="EMBL" id="GAA3715528.1"/>
    </source>
</evidence>
<protein>
    <submittedName>
        <fullName evidence="2">Uncharacterized protein</fullName>
    </submittedName>
</protein>
<organism evidence="2 3">
    <name type="scientific">Salinicoccus jeotgali</name>
    <dbReference type="NCBI Taxonomy" id="381634"/>
    <lineage>
        <taxon>Bacteria</taxon>
        <taxon>Bacillati</taxon>
        <taxon>Bacillota</taxon>
        <taxon>Bacilli</taxon>
        <taxon>Bacillales</taxon>
        <taxon>Staphylococcaceae</taxon>
        <taxon>Salinicoccus</taxon>
    </lineage>
</organism>
<proteinExistence type="predicted"/>
<dbReference type="Proteomes" id="UP001500920">
    <property type="component" value="Unassembled WGS sequence"/>
</dbReference>
<reference evidence="3" key="1">
    <citation type="journal article" date="2019" name="Int. J. Syst. Evol. Microbiol.">
        <title>The Global Catalogue of Microorganisms (GCM) 10K type strain sequencing project: providing services to taxonomists for standard genome sequencing and annotation.</title>
        <authorList>
            <consortium name="The Broad Institute Genomics Platform"/>
            <consortium name="The Broad Institute Genome Sequencing Center for Infectious Disease"/>
            <person name="Wu L."/>
            <person name="Ma J."/>
        </authorList>
    </citation>
    <scope>NUCLEOTIDE SEQUENCE [LARGE SCALE GENOMIC DNA]</scope>
    <source>
        <strain evidence="3">JCM 16981</strain>
    </source>
</reference>
<evidence type="ECO:0000256" key="1">
    <source>
        <dbReference type="SAM" id="MobiDB-lite"/>
    </source>
</evidence>
<dbReference type="EMBL" id="BAABCK010000011">
    <property type="protein sequence ID" value="GAA3715528.1"/>
    <property type="molecule type" value="Genomic_DNA"/>
</dbReference>
<gene>
    <name evidence="2" type="ORF">GCM10022378_02380</name>
</gene>
<accession>A0ABP7E855</accession>
<keyword evidence="3" id="KW-1185">Reference proteome</keyword>
<feature type="region of interest" description="Disordered" evidence="1">
    <location>
        <begin position="37"/>
        <end position="57"/>
    </location>
</feature>
<comment type="caution">
    <text evidence="2">The sequence shown here is derived from an EMBL/GenBank/DDBJ whole genome shotgun (WGS) entry which is preliminary data.</text>
</comment>
<evidence type="ECO:0000313" key="3">
    <source>
        <dbReference type="Proteomes" id="UP001500920"/>
    </source>
</evidence>